<dbReference type="Proteomes" id="UP000029981">
    <property type="component" value="Chromosome 6"/>
</dbReference>
<organism evidence="1 2">
    <name type="scientific">Cucumis sativus</name>
    <name type="common">Cucumber</name>
    <dbReference type="NCBI Taxonomy" id="3659"/>
    <lineage>
        <taxon>Eukaryota</taxon>
        <taxon>Viridiplantae</taxon>
        <taxon>Streptophyta</taxon>
        <taxon>Embryophyta</taxon>
        <taxon>Tracheophyta</taxon>
        <taxon>Spermatophyta</taxon>
        <taxon>Magnoliopsida</taxon>
        <taxon>eudicotyledons</taxon>
        <taxon>Gunneridae</taxon>
        <taxon>Pentapetalae</taxon>
        <taxon>rosids</taxon>
        <taxon>fabids</taxon>
        <taxon>Cucurbitales</taxon>
        <taxon>Cucurbitaceae</taxon>
        <taxon>Benincaseae</taxon>
        <taxon>Cucumis</taxon>
    </lineage>
</organism>
<accession>A0A0A0KHJ7</accession>
<sequence length="76" mass="8733">MGKILWNVDVSFVPLSVFCTHVTHVHCYFPYIRSKLKTPPNQFLLIKSLHSSGICSPSSLHNTIRRIRRKKKIAAD</sequence>
<reference evidence="1 2" key="2">
    <citation type="journal article" date="2009" name="PLoS ONE">
        <title>An integrated genetic and cytogenetic map of the cucumber genome.</title>
        <authorList>
            <person name="Ren Y."/>
            <person name="Zhang Z."/>
            <person name="Liu J."/>
            <person name="Staub J.E."/>
            <person name="Han Y."/>
            <person name="Cheng Z."/>
            <person name="Li X."/>
            <person name="Lu J."/>
            <person name="Miao H."/>
            <person name="Kang H."/>
            <person name="Xie B."/>
            <person name="Gu X."/>
            <person name="Wang X."/>
            <person name="Du Y."/>
            <person name="Jin W."/>
            <person name="Huang S."/>
        </authorList>
    </citation>
    <scope>NUCLEOTIDE SEQUENCE [LARGE SCALE GENOMIC DNA]</scope>
    <source>
        <strain evidence="2">cv. 9930</strain>
    </source>
</reference>
<evidence type="ECO:0000313" key="1">
    <source>
        <dbReference type="EMBL" id="KGN49195.1"/>
    </source>
</evidence>
<name>A0A0A0KHJ7_CUCSA</name>
<protein>
    <submittedName>
        <fullName evidence="1">Uncharacterized protein</fullName>
    </submittedName>
</protein>
<dbReference type="AlphaFoldDB" id="A0A0A0KHJ7"/>
<proteinExistence type="predicted"/>
<reference evidence="1 2" key="4">
    <citation type="journal article" date="2011" name="BMC Genomics">
        <title>RNA-Seq improves annotation of protein-coding genes in the cucumber genome.</title>
        <authorList>
            <person name="Li Z."/>
            <person name="Zhang Z."/>
            <person name="Yan P."/>
            <person name="Huang S."/>
            <person name="Fei Z."/>
            <person name="Lin K."/>
        </authorList>
    </citation>
    <scope>NUCLEOTIDE SEQUENCE [LARGE SCALE GENOMIC DNA]</scope>
    <source>
        <strain evidence="2">cv. 9930</strain>
    </source>
</reference>
<evidence type="ECO:0000313" key="2">
    <source>
        <dbReference type="Proteomes" id="UP000029981"/>
    </source>
</evidence>
<dbReference type="EMBL" id="CM002927">
    <property type="protein sequence ID" value="KGN49195.1"/>
    <property type="molecule type" value="Genomic_DNA"/>
</dbReference>
<gene>
    <name evidence="1" type="ORF">Csa_6G517030</name>
</gene>
<reference evidence="1 2" key="3">
    <citation type="journal article" date="2010" name="BMC Genomics">
        <title>Transcriptome sequencing and comparative analysis of cucumber flowers with different sex types.</title>
        <authorList>
            <person name="Guo S."/>
            <person name="Zheng Y."/>
            <person name="Joung J.G."/>
            <person name="Liu S."/>
            <person name="Zhang Z."/>
            <person name="Crasta O.R."/>
            <person name="Sobral B.W."/>
            <person name="Xu Y."/>
            <person name="Huang S."/>
            <person name="Fei Z."/>
        </authorList>
    </citation>
    <scope>NUCLEOTIDE SEQUENCE [LARGE SCALE GENOMIC DNA]</scope>
    <source>
        <strain evidence="2">cv. 9930</strain>
    </source>
</reference>
<dbReference type="Gramene" id="KGN49195">
    <property type="protein sequence ID" value="KGN49195"/>
    <property type="gene ID" value="Csa_6G517030"/>
</dbReference>
<reference evidence="1 2" key="1">
    <citation type="journal article" date="2009" name="Nat. Genet.">
        <title>The genome of the cucumber, Cucumis sativus L.</title>
        <authorList>
            <person name="Huang S."/>
            <person name="Li R."/>
            <person name="Zhang Z."/>
            <person name="Li L."/>
            <person name="Gu X."/>
            <person name="Fan W."/>
            <person name="Lucas W.J."/>
            <person name="Wang X."/>
            <person name="Xie B."/>
            <person name="Ni P."/>
            <person name="Ren Y."/>
            <person name="Zhu H."/>
            <person name="Li J."/>
            <person name="Lin K."/>
            <person name="Jin W."/>
            <person name="Fei Z."/>
            <person name="Li G."/>
            <person name="Staub J."/>
            <person name="Kilian A."/>
            <person name="van der Vossen E.A."/>
            <person name="Wu Y."/>
            <person name="Guo J."/>
            <person name="He J."/>
            <person name="Jia Z."/>
            <person name="Ren Y."/>
            <person name="Tian G."/>
            <person name="Lu Y."/>
            <person name="Ruan J."/>
            <person name="Qian W."/>
            <person name="Wang M."/>
            <person name="Huang Q."/>
            <person name="Li B."/>
            <person name="Xuan Z."/>
            <person name="Cao J."/>
            <person name="Asan"/>
            <person name="Wu Z."/>
            <person name="Zhang J."/>
            <person name="Cai Q."/>
            <person name="Bai Y."/>
            <person name="Zhao B."/>
            <person name="Han Y."/>
            <person name="Li Y."/>
            <person name="Li X."/>
            <person name="Wang S."/>
            <person name="Shi Q."/>
            <person name="Liu S."/>
            <person name="Cho W.K."/>
            <person name="Kim J.Y."/>
            <person name="Xu Y."/>
            <person name="Heller-Uszynska K."/>
            <person name="Miao H."/>
            <person name="Cheng Z."/>
            <person name="Zhang S."/>
            <person name="Wu J."/>
            <person name="Yang Y."/>
            <person name="Kang H."/>
            <person name="Li M."/>
            <person name="Liang H."/>
            <person name="Ren X."/>
            <person name="Shi Z."/>
            <person name="Wen M."/>
            <person name="Jian M."/>
            <person name="Yang H."/>
            <person name="Zhang G."/>
            <person name="Yang Z."/>
            <person name="Chen R."/>
            <person name="Liu S."/>
            <person name="Li J."/>
            <person name="Ma L."/>
            <person name="Liu H."/>
            <person name="Zhou Y."/>
            <person name="Zhao J."/>
            <person name="Fang X."/>
            <person name="Li G."/>
            <person name="Fang L."/>
            <person name="Li Y."/>
            <person name="Liu D."/>
            <person name="Zheng H."/>
            <person name="Zhang Y."/>
            <person name="Qin N."/>
            <person name="Li Z."/>
            <person name="Yang G."/>
            <person name="Yang S."/>
            <person name="Bolund L."/>
            <person name="Kristiansen K."/>
            <person name="Zheng H."/>
            <person name="Li S."/>
            <person name="Zhang X."/>
            <person name="Yang H."/>
            <person name="Wang J."/>
            <person name="Sun R."/>
            <person name="Zhang B."/>
            <person name="Jiang S."/>
            <person name="Wang J."/>
            <person name="Du Y."/>
            <person name="Li S."/>
        </authorList>
    </citation>
    <scope>NUCLEOTIDE SEQUENCE [LARGE SCALE GENOMIC DNA]</scope>
    <source>
        <strain evidence="2">cv. 9930</strain>
    </source>
</reference>
<keyword evidence="2" id="KW-1185">Reference proteome</keyword>